<evidence type="ECO:0000313" key="7">
    <source>
        <dbReference type="Proteomes" id="UP000295689"/>
    </source>
</evidence>
<accession>A0A4R2BMX8</accession>
<dbReference type="Pfam" id="PF02311">
    <property type="entry name" value="AraC_binding"/>
    <property type="match status" value="1"/>
</dbReference>
<keyword evidence="2" id="KW-0238">DNA-binding</keyword>
<proteinExistence type="predicted"/>
<dbReference type="PROSITE" id="PS01124">
    <property type="entry name" value="HTH_ARAC_FAMILY_2"/>
    <property type="match status" value="1"/>
</dbReference>
<dbReference type="GO" id="GO:0003700">
    <property type="term" value="F:DNA-binding transcription factor activity"/>
    <property type="evidence" value="ECO:0007669"/>
    <property type="project" value="InterPro"/>
</dbReference>
<dbReference type="GO" id="GO:0043565">
    <property type="term" value="F:sequence-specific DNA binding"/>
    <property type="evidence" value="ECO:0007669"/>
    <property type="project" value="InterPro"/>
</dbReference>
<dbReference type="InterPro" id="IPR037923">
    <property type="entry name" value="HTH-like"/>
</dbReference>
<dbReference type="RefSeq" id="WP_132001184.1">
    <property type="nucleotide sequence ID" value="NZ_JABUHM010000006.1"/>
</dbReference>
<name>A0A4R2BMX8_9BACI</name>
<dbReference type="InterPro" id="IPR003313">
    <property type="entry name" value="AraC-bd"/>
</dbReference>
<dbReference type="PROSITE" id="PS00041">
    <property type="entry name" value="HTH_ARAC_FAMILY_1"/>
    <property type="match status" value="1"/>
</dbReference>
<dbReference type="SMART" id="SM00342">
    <property type="entry name" value="HTH_ARAC"/>
    <property type="match status" value="1"/>
</dbReference>
<dbReference type="SUPFAM" id="SSF46689">
    <property type="entry name" value="Homeodomain-like"/>
    <property type="match status" value="2"/>
</dbReference>
<dbReference type="Pfam" id="PF12833">
    <property type="entry name" value="HTH_18"/>
    <property type="match status" value="1"/>
</dbReference>
<organism evidence="6 7">
    <name type="scientific">Mesobacillus foraminis</name>
    <dbReference type="NCBI Taxonomy" id="279826"/>
    <lineage>
        <taxon>Bacteria</taxon>
        <taxon>Bacillati</taxon>
        <taxon>Bacillota</taxon>
        <taxon>Bacilli</taxon>
        <taxon>Bacillales</taxon>
        <taxon>Bacillaceae</taxon>
        <taxon>Mesobacillus</taxon>
    </lineage>
</organism>
<sequence>MKTNILFCGYSYHTQRYHSQYKTGFPAYLFRLQTEGSCEVVVRGQKKTIEKGDLLLIKPGDHYELLVSEGSNSADYHLSIEGDWADEWWNCSPKPLVSRIELDEKLLSLWRYIMIEKRRPDLSQHEELTGHLLRALCLTIERMVHETVHTYQHPYPVIRMMRYIEEYATTGFKIEDVAQHAGLSVSRTVHLFKSSVGSTIMEYAQEVRLSAAIERMKYTSLTLDQIAIDCGFGSYPYFHKVFKKRYGVPPGQYRRKDKGLPH</sequence>
<keyword evidence="1" id="KW-0805">Transcription regulation</keyword>
<keyword evidence="3" id="KW-0010">Activator</keyword>
<dbReference type="EMBL" id="SLVV01000001">
    <property type="protein sequence ID" value="TCN28055.1"/>
    <property type="molecule type" value="Genomic_DNA"/>
</dbReference>
<dbReference type="SUPFAM" id="SSF51215">
    <property type="entry name" value="Regulatory protein AraC"/>
    <property type="match status" value="1"/>
</dbReference>
<keyword evidence="4" id="KW-0804">Transcription</keyword>
<dbReference type="InterPro" id="IPR018060">
    <property type="entry name" value="HTH_AraC"/>
</dbReference>
<dbReference type="InterPro" id="IPR018062">
    <property type="entry name" value="HTH_AraC-typ_CS"/>
</dbReference>
<feature type="domain" description="HTH araC/xylS-type" evidence="5">
    <location>
        <begin position="158"/>
        <end position="256"/>
    </location>
</feature>
<dbReference type="AlphaFoldDB" id="A0A4R2BMX8"/>
<reference evidence="6 7" key="1">
    <citation type="journal article" date="2015" name="Stand. Genomic Sci.">
        <title>Genomic Encyclopedia of Bacterial and Archaeal Type Strains, Phase III: the genomes of soil and plant-associated and newly described type strains.</title>
        <authorList>
            <person name="Whitman W.B."/>
            <person name="Woyke T."/>
            <person name="Klenk H.P."/>
            <person name="Zhou Y."/>
            <person name="Lilburn T.G."/>
            <person name="Beck B.J."/>
            <person name="De Vos P."/>
            <person name="Vandamme P."/>
            <person name="Eisen J.A."/>
            <person name="Garrity G."/>
            <person name="Hugenholtz P."/>
            <person name="Kyrpides N.C."/>
        </authorList>
    </citation>
    <scope>NUCLEOTIDE SEQUENCE [LARGE SCALE GENOMIC DNA]</scope>
    <source>
        <strain evidence="6 7">CV53</strain>
    </source>
</reference>
<gene>
    <name evidence="6" type="ORF">EV146_101386</name>
</gene>
<dbReference type="InterPro" id="IPR050204">
    <property type="entry name" value="AraC_XylS_family_regulators"/>
</dbReference>
<evidence type="ECO:0000256" key="1">
    <source>
        <dbReference type="ARBA" id="ARBA00023015"/>
    </source>
</evidence>
<evidence type="ECO:0000259" key="5">
    <source>
        <dbReference type="PROSITE" id="PS01124"/>
    </source>
</evidence>
<evidence type="ECO:0000256" key="2">
    <source>
        <dbReference type="ARBA" id="ARBA00023125"/>
    </source>
</evidence>
<evidence type="ECO:0000256" key="3">
    <source>
        <dbReference type="ARBA" id="ARBA00023159"/>
    </source>
</evidence>
<comment type="caution">
    <text evidence="6">The sequence shown here is derived from an EMBL/GenBank/DDBJ whole genome shotgun (WGS) entry which is preliminary data.</text>
</comment>
<keyword evidence="7" id="KW-1185">Reference proteome</keyword>
<dbReference type="PANTHER" id="PTHR46796">
    <property type="entry name" value="HTH-TYPE TRANSCRIPTIONAL ACTIVATOR RHAS-RELATED"/>
    <property type="match status" value="1"/>
</dbReference>
<dbReference type="Proteomes" id="UP000295689">
    <property type="component" value="Unassembled WGS sequence"/>
</dbReference>
<dbReference type="PRINTS" id="PR00032">
    <property type="entry name" value="HTHARAC"/>
</dbReference>
<dbReference type="InterPro" id="IPR020449">
    <property type="entry name" value="Tscrpt_reg_AraC-type_HTH"/>
</dbReference>
<evidence type="ECO:0000256" key="4">
    <source>
        <dbReference type="ARBA" id="ARBA00023163"/>
    </source>
</evidence>
<dbReference type="PANTHER" id="PTHR46796:SF6">
    <property type="entry name" value="ARAC SUBFAMILY"/>
    <property type="match status" value="1"/>
</dbReference>
<protein>
    <submittedName>
        <fullName evidence="6">AraC family transcriptional regulator of arabinose operon</fullName>
    </submittedName>
</protein>
<dbReference type="InterPro" id="IPR009057">
    <property type="entry name" value="Homeodomain-like_sf"/>
</dbReference>
<evidence type="ECO:0000313" key="6">
    <source>
        <dbReference type="EMBL" id="TCN28055.1"/>
    </source>
</evidence>
<dbReference type="Gene3D" id="1.10.10.60">
    <property type="entry name" value="Homeodomain-like"/>
    <property type="match status" value="1"/>
</dbReference>